<accession>A0A4Y6UP75</accession>
<evidence type="ECO:0000313" key="2">
    <source>
        <dbReference type="Proteomes" id="UP000316313"/>
    </source>
</evidence>
<name>A0A4Y6UP75_9PROT</name>
<dbReference type="AlphaFoldDB" id="A0A4Y6UP75"/>
<protein>
    <recommendedName>
        <fullName evidence="3">Nucleoside-diphosphate sugar epimerase</fullName>
    </recommendedName>
</protein>
<dbReference type="OrthoDB" id="272235at2"/>
<dbReference type="InterPro" id="IPR009367">
    <property type="entry name" value="Elm1-like"/>
</dbReference>
<proteinExistence type="predicted"/>
<sequence>MKATIIAEDFAGMRAQGAGLAEKAGMGWDFQPVIIKHSLWRHLPARYWPDPLQCVAPIHISNDSHLIISIGGTGGVIGAAVAKHTQLPIVQIQNPRTKFSKFDLIIANTHDRIDGSNILISRNALHPITPQKLHDAQQKWKGRLRLDEKPLLSILIGGTNGRFSLNAPHAKTIAHNILSFMHHYQFNVVLTPSRRTEPEALKVFKDILIPAGVRIETGEGDNNPYLGMLACSDMIAVTMDSVSMISEAISTRVPVAVIPLPGKSSRILHFIETLKELGRIKIFEPNITPWSVTPLDDTPIVAREMLQRLKL</sequence>
<dbReference type="EMBL" id="CP038141">
    <property type="protein sequence ID" value="QDH17855.1"/>
    <property type="molecule type" value="Genomic_DNA"/>
</dbReference>
<dbReference type="SUPFAM" id="SSF53756">
    <property type="entry name" value="UDP-Glycosyltransferase/glycogen phosphorylase"/>
    <property type="match status" value="1"/>
</dbReference>
<dbReference type="RefSeq" id="WP_141462192.1">
    <property type="nucleotide sequence ID" value="NZ_CP038141.1"/>
</dbReference>
<dbReference type="KEGG" id="ssam:E3D00_09940"/>
<dbReference type="PANTHER" id="PTHR33986:SF15">
    <property type="entry name" value="MITOCHONDRIAL FISSION PROTEIN ELM1"/>
    <property type="match status" value="1"/>
</dbReference>
<keyword evidence="2" id="KW-1185">Reference proteome</keyword>
<dbReference type="Pfam" id="PF06258">
    <property type="entry name" value="Mito_fiss_Elm1"/>
    <property type="match status" value="1"/>
</dbReference>
<dbReference type="PANTHER" id="PTHR33986">
    <property type="entry name" value="OS02G0535700 PROTEIN"/>
    <property type="match status" value="1"/>
</dbReference>
<gene>
    <name evidence="1" type="ORF">E3D00_09940</name>
</gene>
<evidence type="ECO:0008006" key="3">
    <source>
        <dbReference type="Google" id="ProtNLM"/>
    </source>
</evidence>
<reference evidence="1 2" key="1">
    <citation type="submission" date="2019-03" db="EMBL/GenBank/DDBJ databases">
        <title>The complete genome sequence of Swingsia samuiensis NBRC107927(T).</title>
        <authorList>
            <person name="Chua K.-O."/>
            <person name="Chan K.-G."/>
            <person name="See-Too W.-S."/>
        </authorList>
    </citation>
    <scope>NUCLEOTIDE SEQUENCE [LARGE SCALE GENOMIC DNA]</scope>
    <source>
        <strain evidence="1 2">AH83</strain>
    </source>
</reference>
<dbReference type="Proteomes" id="UP000316313">
    <property type="component" value="Chromosome"/>
</dbReference>
<organism evidence="1 2">
    <name type="scientific">Swingsia samuiensis</name>
    <dbReference type="NCBI Taxonomy" id="1293412"/>
    <lineage>
        <taxon>Bacteria</taxon>
        <taxon>Pseudomonadati</taxon>
        <taxon>Pseudomonadota</taxon>
        <taxon>Alphaproteobacteria</taxon>
        <taxon>Acetobacterales</taxon>
        <taxon>Acetobacteraceae</taxon>
        <taxon>Swingsia</taxon>
    </lineage>
</organism>
<evidence type="ECO:0000313" key="1">
    <source>
        <dbReference type="EMBL" id="QDH17855.1"/>
    </source>
</evidence>